<keyword evidence="9" id="KW-1185">Reference proteome</keyword>
<dbReference type="GO" id="GO:0009734">
    <property type="term" value="P:auxin-activated signaling pathway"/>
    <property type="evidence" value="ECO:0007669"/>
    <property type="project" value="UniProtKB-KW"/>
</dbReference>
<dbReference type="Proteomes" id="UP000623129">
    <property type="component" value="Unassembled WGS sequence"/>
</dbReference>
<reference evidence="8" key="1">
    <citation type="submission" date="2020-01" db="EMBL/GenBank/DDBJ databases">
        <title>Genome sequence of Kobresia littledalei, the first chromosome-level genome in the family Cyperaceae.</title>
        <authorList>
            <person name="Qu G."/>
        </authorList>
    </citation>
    <scope>NUCLEOTIDE SEQUENCE</scope>
    <source>
        <strain evidence="8">C.B.Clarke</strain>
        <tissue evidence="8">Leaf</tissue>
    </source>
</reference>
<feature type="compositionally biased region" description="Basic and acidic residues" evidence="7">
    <location>
        <begin position="61"/>
        <end position="74"/>
    </location>
</feature>
<keyword evidence="3" id="KW-0813">Transport</keyword>
<evidence type="ECO:0000256" key="5">
    <source>
        <dbReference type="ARBA" id="ARBA00023136"/>
    </source>
</evidence>
<evidence type="ECO:0000256" key="4">
    <source>
        <dbReference type="ARBA" id="ARBA00022475"/>
    </source>
</evidence>
<feature type="compositionally biased region" description="Pro residues" evidence="7">
    <location>
        <begin position="110"/>
        <end position="121"/>
    </location>
</feature>
<comment type="similarity">
    <text evidence="2">Belongs to the BIG GRAIN 1 (BG1) plant protein family.</text>
</comment>
<dbReference type="InterPro" id="IPR039621">
    <property type="entry name" value="BG1-like"/>
</dbReference>
<dbReference type="PANTHER" id="PTHR33541:SF8">
    <property type="entry name" value="OS02G0776600 PROTEIN"/>
    <property type="match status" value="1"/>
</dbReference>
<protein>
    <submittedName>
        <fullName evidence="8">Uncharacterized protein</fullName>
    </submittedName>
</protein>
<keyword evidence="6" id="KW-0927">Auxin signaling pathway</keyword>
<evidence type="ECO:0000313" key="9">
    <source>
        <dbReference type="Proteomes" id="UP000623129"/>
    </source>
</evidence>
<comment type="caution">
    <text evidence="8">The sequence shown here is derived from an EMBL/GenBank/DDBJ whole genome shotgun (WGS) entry which is preliminary data.</text>
</comment>
<dbReference type="OrthoDB" id="688577at2759"/>
<comment type="subcellular location">
    <subcellularLocation>
        <location evidence="1">Cell membrane</location>
    </subcellularLocation>
</comment>
<gene>
    <name evidence="8" type="ORF">FCM35_KLT08212</name>
</gene>
<feature type="compositionally biased region" description="Basic residues" evidence="7">
    <location>
        <begin position="132"/>
        <end position="143"/>
    </location>
</feature>
<dbReference type="AlphaFoldDB" id="A0A833QVS1"/>
<evidence type="ECO:0000256" key="1">
    <source>
        <dbReference type="ARBA" id="ARBA00004236"/>
    </source>
</evidence>
<organism evidence="8 9">
    <name type="scientific">Carex littledalei</name>
    <dbReference type="NCBI Taxonomy" id="544730"/>
    <lineage>
        <taxon>Eukaryota</taxon>
        <taxon>Viridiplantae</taxon>
        <taxon>Streptophyta</taxon>
        <taxon>Embryophyta</taxon>
        <taxon>Tracheophyta</taxon>
        <taxon>Spermatophyta</taxon>
        <taxon>Magnoliopsida</taxon>
        <taxon>Liliopsida</taxon>
        <taxon>Poales</taxon>
        <taxon>Cyperaceae</taxon>
        <taxon>Cyperoideae</taxon>
        <taxon>Cariceae</taxon>
        <taxon>Carex</taxon>
        <taxon>Carex subgen. Euthyceras</taxon>
    </lineage>
</organism>
<evidence type="ECO:0000313" key="8">
    <source>
        <dbReference type="EMBL" id="KAF3326582.1"/>
    </source>
</evidence>
<evidence type="ECO:0000256" key="7">
    <source>
        <dbReference type="SAM" id="MobiDB-lite"/>
    </source>
</evidence>
<accession>A0A833QVS1</accession>
<evidence type="ECO:0000256" key="6">
    <source>
        <dbReference type="ARBA" id="ARBA00023294"/>
    </source>
</evidence>
<evidence type="ECO:0000256" key="3">
    <source>
        <dbReference type="ARBA" id="ARBA00022448"/>
    </source>
</evidence>
<feature type="region of interest" description="Disordered" evidence="7">
    <location>
        <begin position="35"/>
        <end position="143"/>
    </location>
</feature>
<dbReference type="EMBL" id="SWLB01000018">
    <property type="protein sequence ID" value="KAF3326582.1"/>
    <property type="molecule type" value="Genomic_DNA"/>
</dbReference>
<keyword evidence="4" id="KW-1003">Cell membrane</keyword>
<proteinExistence type="inferred from homology"/>
<feature type="region of interest" description="Disordered" evidence="7">
    <location>
        <begin position="240"/>
        <end position="260"/>
    </location>
</feature>
<dbReference type="GO" id="GO:0005886">
    <property type="term" value="C:plasma membrane"/>
    <property type="evidence" value="ECO:0007669"/>
    <property type="project" value="UniProtKB-SubCell"/>
</dbReference>
<feature type="region of interest" description="Disordered" evidence="7">
    <location>
        <begin position="176"/>
        <end position="200"/>
    </location>
</feature>
<name>A0A833QVS1_9POAL</name>
<keyword evidence="5" id="KW-0472">Membrane</keyword>
<sequence length="272" mass="30236">MDQQWGMRPRPLSPPRLAREHASFSAALLDAIYRSVDTSPGKHPDSKNSSPDISRVPPAEFWREPRAALPDHKSQTAPQKYPSTPRYLISSTTSTPRHRPDRTNRVRPDPSLPSAPSPPPNEEAEFQLRSKNDKKKGKKKRSIMRLLKSLFSLKRDKKANSQLAQPQQLAEASTEIIEPIGSSARPCMSSRKKSEGPKRSVRFAPVSVMVDEECKPCGHKRAYDGAVEKRVEELIKALKVEDRGRRKGSKGSNGSGGSEFDSLVAVACQDLH</sequence>
<dbReference type="PANTHER" id="PTHR33541">
    <property type="entry name" value="PROTEIN BIG GRAIN 1-LIKE A-RELATED"/>
    <property type="match status" value="1"/>
</dbReference>
<evidence type="ECO:0000256" key="2">
    <source>
        <dbReference type="ARBA" id="ARBA00010067"/>
    </source>
</evidence>